<dbReference type="InterPro" id="IPR019999">
    <property type="entry name" value="Anth_synth_I-like"/>
</dbReference>
<evidence type="ECO:0000256" key="3">
    <source>
        <dbReference type="ARBA" id="ARBA00009562"/>
    </source>
</evidence>
<dbReference type="Proteomes" id="UP000325614">
    <property type="component" value="Chromosome"/>
</dbReference>
<comment type="function">
    <text evidence="13 15">Part of a heterotetrameric complex that catalyzes the two-step biosynthesis of anthranilate, an intermediate in the biosynthesis of L-tryptophan. In the first step, the glutamine-binding beta subunit (TrpG) of anthranilate synthase (AS) provides the glutamine amidotransferase activity which generates ammonia as a substrate that, along with chorismate, is used in the second step, catalyzed by the large alpha subunit of AS (TrpE) to produce anthranilate. In the absence of TrpG, TrpE can synthesize anthranilate directly from chorismate and high concentrations of ammonia.</text>
</comment>
<dbReference type="GO" id="GO:0000162">
    <property type="term" value="P:L-tryptophan biosynthetic process"/>
    <property type="evidence" value="ECO:0007669"/>
    <property type="project" value="UniProtKB-UniPathway"/>
</dbReference>
<dbReference type="PRINTS" id="PR00095">
    <property type="entry name" value="ANTSNTHASEI"/>
</dbReference>
<organism evidence="18 19">
    <name type="scientific">Microvirga thermotolerans</name>
    <dbReference type="NCBI Taxonomy" id="2651334"/>
    <lineage>
        <taxon>Bacteria</taxon>
        <taxon>Pseudomonadati</taxon>
        <taxon>Pseudomonadota</taxon>
        <taxon>Alphaproteobacteria</taxon>
        <taxon>Hyphomicrobiales</taxon>
        <taxon>Methylobacteriaceae</taxon>
        <taxon>Microvirga</taxon>
    </lineage>
</organism>
<dbReference type="AlphaFoldDB" id="A0A5P9JXF4"/>
<dbReference type="KEGG" id="mico:GDR74_09420"/>
<gene>
    <name evidence="15 18" type="primary">trpE</name>
    <name evidence="18" type="ORF">GDR74_09420</name>
</gene>
<dbReference type="PANTHER" id="PTHR11236:SF48">
    <property type="entry name" value="ISOCHORISMATE SYNTHASE MENF"/>
    <property type="match status" value="1"/>
</dbReference>
<evidence type="ECO:0000256" key="4">
    <source>
        <dbReference type="ARBA" id="ARBA00011575"/>
    </source>
</evidence>
<keyword evidence="8 15" id="KW-0479">Metal-binding</keyword>
<evidence type="ECO:0000256" key="9">
    <source>
        <dbReference type="ARBA" id="ARBA00022822"/>
    </source>
</evidence>
<accession>A0A5P9JXF4</accession>
<dbReference type="SUPFAM" id="SSF56322">
    <property type="entry name" value="ADC synthase"/>
    <property type="match status" value="1"/>
</dbReference>
<comment type="similarity">
    <text evidence="3 15">Belongs to the anthranilate synthase component I family.</text>
</comment>
<evidence type="ECO:0000256" key="13">
    <source>
        <dbReference type="ARBA" id="ARBA00025634"/>
    </source>
</evidence>
<dbReference type="RefSeq" id="WP_152586071.1">
    <property type="nucleotide sequence ID" value="NZ_CP045423.1"/>
</dbReference>
<evidence type="ECO:0000256" key="1">
    <source>
        <dbReference type="ARBA" id="ARBA00001946"/>
    </source>
</evidence>
<dbReference type="InterPro" id="IPR015890">
    <property type="entry name" value="Chorismate_C"/>
</dbReference>
<dbReference type="GO" id="GO:0004049">
    <property type="term" value="F:anthranilate synthase activity"/>
    <property type="evidence" value="ECO:0007669"/>
    <property type="project" value="UniProtKB-EC"/>
</dbReference>
<protein>
    <recommendedName>
        <fullName evidence="6 15">Anthranilate synthase component 1</fullName>
        <ecNumber evidence="5 15">4.1.3.27</ecNumber>
    </recommendedName>
</protein>
<dbReference type="InterPro" id="IPR006805">
    <property type="entry name" value="Anth_synth_I_N"/>
</dbReference>
<dbReference type="EC" id="4.1.3.27" evidence="5 15"/>
<dbReference type="UniPathway" id="UPA00035">
    <property type="reaction ID" value="UER00040"/>
</dbReference>
<keyword evidence="9 15" id="KW-0822">Tryptophan biosynthesis</keyword>
<feature type="domain" description="Anthranilate synthase component I N-terminal" evidence="17">
    <location>
        <begin position="29"/>
        <end position="173"/>
    </location>
</feature>
<comment type="subunit">
    <text evidence="4 15">Heterotetramer consisting of two non-identical subunits: a beta subunit (TrpG) and a large alpha subunit (TrpE).</text>
</comment>
<evidence type="ECO:0000259" key="17">
    <source>
        <dbReference type="Pfam" id="PF04715"/>
    </source>
</evidence>
<keyword evidence="12 15" id="KW-0456">Lyase</keyword>
<proteinExistence type="inferred from homology"/>
<dbReference type="InterPro" id="IPR005256">
    <property type="entry name" value="Anth_synth_I_PabB"/>
</dbReference>
<feature type="domain" description="Chorismate-utilising enzyme C-terminal" evidence="16">
    <location>
        <begin position="231"/>
        <end position="484"/>
    </location>
</feature>
<dbReference type="EMBL" id="CP045423">
    <property type="protein sequence ID" value="QFU16428.1"/>
    <property type="molecule type" value="Genomic_DNA"/>
</dbReference>
<evidence type="ECO:0000313" key="18">
    <source>
        <dbReference type="EMBL" id="QFU16428.1"/>
    </source>
</evidence>
<evidence type="ECO:0000256" key="8">
    <source>
        <dbReference type="ARBA" id="ARBA00022723"/>
    </source>
</evidence>
<evidence type="ECO:0000256" key="7">
    <source>
        <dbReference type="ARBA" id="ARBA00022605"/>
    </source>
</evidence>
<keyword evidence="19" id="KW-1185">Reference proteome</keyword>
<evidence type="ECO:0000256" key="15">
    <source>
        <dbReference type="RuleBase" id="RU364045"/>
    </source>
</evidence>
<comment type="cofactor">
    <cofactor evidence="1 15">
        <name>Mg(2+)</name>
        <dbReference type="ChEBI" id="CHEBI:18420"/>
    </cofactor>
</comment>
<evidence type="ECO:0000256" key="10">
    <source>
        <dbReference type="ARBA" id="ARBA00022842"/>
    </source>
</evidence>
<evidence type="ECO:0000256" key="14">
    <source>
        <dbReference type="ARBA" id="ARBA00047683"/>
    </source>
</evidence>
<evidence type="ECO:0000256" key="5">
    <source>
        <dbReference type="ARBA" id="ARBA00012266"/>
    </source>
</evidence>
<dbReference type="Pfam" id="PF00425">
    <property type="entry name" value="Chorismate_bind"/>
    <property type="match status" value="1"/>
</dbReference>
<keyword evidence="7 15" id="KW-0028">Amino-acid biosynthesis</keyword>
<dbReference type="Pfam" id="PF04715">
    <property type="entry name" value="Anth_synt_I_N"/>
    <property type="match status" value="1"/>
</dbReference>
<sequence length="506" mass="55155">MAVTPDFETFARAYDGGRAGVLRATLVGDLLTPVAAFLKLRHGRGGPAFLLESVEGGAVRGRFSMIGLDPDLVWRCENGAASVDRKALDREGRFEPDPRHPLESLRALIAESALPLGNDLPPMAAGLFGYLGYDMVRLMERLPEPNPDVLKVPDAVLVRPTVMVVFDAVKDEISLITPVRPQAGVSARTAYESALSRLDEVGLALDAPLPVEDRTDPAAVRFEPPVSNTTPEEFKAMVARAKEYIRAGDIFQVVLSQRFEAPFPLPAFALYRSLRRVNPAPFLCYLDFEDFQIVCSSPEILVRVRDGKVTIRPIAGTRPRGATAAEDRANAESLLADQKERAEHLMLLDLGRNDVGRVSTMGSVEVTDSFFLEFYSQVMHIVSNVEGRLDPKRDALDALVAGFPAGTVSGAPKVRAMEIIDELEKHKRGPYAGCIGYFGADGQMDTCIVLRTALVKDGRMAVQAGAGIVYDSDPDSEQQECINKAKALFRAAEEAVRFASRARIGQ</sequence>
<name>A0A5P9JXF4_9HYPH</name>
<evidence type="ECO:0000313" key="19">
    <source>
        <dbReference type="Proteomes" id="UP000325614"/>
    </source>
</evidence>
<comment type="catalytic activity">
    <reaction evidence="14 15">
        <text>chorismate + L-glutamine = anthranilate + pyruvate + L-glutamate + H(+)</text>
        <dbReference type="Rhea" id="RHEA:21732"/>
        <dbReference type="ChEBI" id="CHEBI:15361"/>
        <dbReference type="ChEBI" id="CHEBI:15378"/>
        <dbReference type="ChEBI" id="CHEBI:16567"/>
        <dbReference type="ChEBI" id="CHEBI:29748"/>
        <dbReference type="ChEBI" id="CHEBI:29985"/>
        <dbReference type="ChEBI" id="CHEBI:58359"/>
        <dbReference type="EC" id="4.1.3.27"/>
    </reaction>
</comment>
<dbReference type="GO" id="GO:0046872">
    <property type="term" value="F:metal ion binding"/>
    <property type="evidence" value="ECO:0007669"/>
    <property type="project" value="UniProtKB-KW"/>
</dbReference>
<evidence type="ECO:0000256" key="11">
    <source>
        <dbReference type="ARBA" id="ARBA00023141"/>
    </source>
</evidence>
<evidence type="ECO:0000259" key="16">
    <source>
        <dbReference type="Pfam" id="PF00425"/>
    </source>
</evidence>
<dbReference type="InterPro" id="IPR005801">
    <property type="entry name" value="ADC_synthase"/>
</dbReference>
<dbReference type="NCBIfam" id="TIGR00564">
    <property type="entry name" value="trpE_most"/>
    <property type="match status" value="1"/>
</dbReference>
<reference evidence="18 19" key="1">
    <citation type="submission" date="2019-10" db="EMBL/GenBank/DDBJ databases">
        <title>Isolation, Identification of Microvirga thermotolerans HR1, a novel thermophilic bacterium and Comparative Genomics of the genus Microvirga.</title>
        <authorList>
            <person name="Li J."/>
            <person name="Zhang W."/>
            <person name="Lin M."/>
            <person name="Wang J."/>
        </authorList>
    </citation>
    <scope>NUCLEOTIDE SEQUENCE [LARGE SCALE GENOMIC DNA]</scope>
    <source>
        <strain evidence="18 19">HR1</strain>
    </source>
</reference>
<evidence type="ECO:0000256" key="6">
    <source>
        <dbReference type="ARBA" id="ARBA00020653"/>
    </source>
</evidence>
<dbReference type="PANTHER" id="PTHR11236">
    <property type="entry name" value="AMINOBENZOATE/ANTHRANILATE SYNTHASE"/>
    <property type="match status" value="1"/>
</dbReference>
<evidence type="ECO:0000256" key="2">
    <source>
        <dbReference type="ARBA" id="ARBA00004873"/>
    </source>
</evidence>
<evidence type="ECO:0000256" key="12">
    <source>
        <dbReference type="ARBA" id="ARBA00023239"/>
    </source>
</evidence>
<keyword evidence="11 15" id="KW-0057">Aromatic amino acid biosynthesis</keyword>
<keyword evidence="10 15" id="KW-0460">Magnesium</keyword>
<dbReference type="Gene3D" id="3.60.120.10">
    <property type="entry name" value="Anthranilate synthase"/>
    <property type="match status" value="1"/>
</dbReference>
<comment type="pathway">
    <text evidence="2 15">Amino-acid biosynthesis; L-tryptophan biosynthesis; L-tryptophan from chorismate: step 1/5.</text>
</comment>